<evidence type="ECO:0000256" key="1">
    <source>
        <dbReference type="SAM" id="MobiDB-lite"/>
    </source>
</evidence>
<gene>
    <name evidence="3" type="ORF">BCF46_3347</name>
</gene>
<evidence type="ECO:0000313" key="4">
    <source>
        <dbReference type="Proteomes" id="UP000269157"/>
    </source>
</evidence>
<evidence type="ECO:0000313" key="3">
    <source>
        <dbReference type="EMBL" id="RLJ40776.1"/>
    </source>
</evidence>
<reference evidence="3 4" key="1">
    <citation type="submission" date="2018-10" db="EMBL/GenBank/DDBJ databases">
        <title>Genomic Encyclopedia of Archaeal and Bacterial Type Strains, Phase II (KMG-II): from individual species to whole genera.</title>
        <authorList>
            <person name="Goeker M."/>
        </authorList>
    </citation>
    <scope>NUCLEOTIDE SEQUENCE [LARGE SCALE GENOMIC DNA]</scope>
    <source>
        <strain evidence="3 4">DSM 29466</strain>
    </source>
</reference>
<feature type="chain" id="PRO_5019842566" description="Lipoprotein" evidence="2">
    <location>
        <begin position="21"/>
        <end position="219"/>
    </location>
</feature>
<protein>
    <recommendedName>
        <fullName evidence="5">Lipoprotein</fullName>
    </recommendedName>
</protein>
<comment type="caution">
    <text evidence="3">The sequence shown here is derived from an EMBL/GenBank/DDBJ whole genome shotgun (WGS) entry which is preliminary data.</text>
</comment>
<name>A0A497VNZ6_9RHOB</name>
<feature type="signal peptide" evidence="2">
    <location>
        <begin position="1"/>
        <end position="20"/>
    </location>
</feature>
<dbReference type="EMBL" id="RCCE01000006">
    <property type="protein sequence ID" value="RLJ40776.1"/>
    <property type="molecule type" value="Genomic_DNA"/>
</dbReference>
<dbReference type="OrthoDB" id="7834608at2"/>
<dbReference type="AlphaFoldDB" id="A0A497VNZ6"/>
<dbReference type="PROSITE" id="PS51257">
    <property type="entry name" value="PROKAR_LIPOPROTEIN"/>
    <property type="match status" value="1"/>
</dbReference>
<feature type="region of interest" description="Disordered" evidence="1">
    <location>
        <begin position="200"/>
        <end position="219"/>
    </location>
</feature>
<sequence>MRAILAALSVATVLSACAVANPDTEEQVPLGDFKLDLNVAVTDNARKMGVTRAATAEEWEQVLEAAIDKRFRRYEGEKLYHLSYSLDGYILATKGGRLALAPRSAMSVTVHVWDSETKTRLEERSKQILVLEQLDGETFIGSGFFNSKEQQMQNLAAQFAKAVERWLVSNGDLFGQDVDAEAKEAAAKDDLQALAEKAKAGATVDADASTPPVVAPVAN</sequence>
<proteinExistence type="predicted"/>
<evidence type="ECO:0000256" key="2">
    <source>
        <dbReference type="SAM" id="SignalP"/>
    </source>
</evidence>
<keyword evidence="4" id="KW-1185">Reference proteome</keyword>
<dbReference type="Proteomes" id="UP000269157">
    <property type="component" value="Unassembled WGS sequence"/>
</dbReference>
<organism evidence="3 4">
    <name type="scientific">Litoreibacter meonggei</name>
    <dbReference type="NCBI Taxonomy" id="1049199"/>
    <lineage>
        <taxon>Bacteria</taxon>
        <taxon>Pseudomonadati</taxon>
        <taxon>Pseudomonadota</taxon>
        <taxon>Alphaproteobacteria</taxon>
        <taxon>Rhodobacterales</taxon>
        <taxon>Roseobacteraceae</taxon>
        <taxon>Litoreibacter</taxon>
    </lineage>
</organism>
<keyword evidence="2" id="KW-0732">Signal</keyword>
<evidence type="ECO:0008006" key="5">
    <source>
        <dbReference type="Google" id="ProtNLM"/>
    </source>
</evidence>
<accession>A0A497VNZ6</accession>
<dbReference type="RefSeq" id="WP_121026888.1">
    <property type="nucleotide sequence ID" value="NZ_RCCE01000006.1"/>
</dbReference>